<evidence type="ECO:0000313" key="3">
    <source>
        <dbReference type="Proteomes" id="UP001162164"/>
    </source>
</evidence>
<evidence type="ECO:0000256" key="1">
    <source>
        <dbReference type="SAM" id="MobiDB-lite"/>
    </source>
</evidence>
<accession>A0ABQ9JFG0</accession>
<feature type="region of interest" description="Disordered" evidence="1">
    <location>
        <begin position="249"/>
        <end position="357"/>
    </location>
</feature>
<evidence type="ECO:0008006" key="4">
    <source>
        <dbReference type="Google" id="ProtNLM"/>
    </source>
</evidence>
<feature type="compositionally biased region" description="Basic and acidic residues" evidence="1">
    <location>
        <begin position="377"/>
        <end position="411"/>
    </location>
</feature>
<feature type="compositionally biased region" description="Basic and acidic residues" evidence="1">
    <location>
        <begin position="331"/>
        <end position="357"/>
    </location>
</feature>
<dbReference type="EMBL" id="JAPWTJ010000635">
    <property type="protein sequence ID" value="KAJ8976755.1"/>
    <property type="molecule type" value="Genomic_DNA"/>
</dbReference>
<protein>
    <recommendedName>
        <fullName evidence="4">TFIIS central domain-containing protein</fullName>
    </recommendedName>
</protein>
<gene>
    <name evidence="2" type="ORF">NQ317_019418</name>
</gene>
<feature type="region of interest" description="Disordered" evidence="1">
    <location>
        <begin position="376"/>
        <end position="411"/>
    </location>
</feature>
<feature type="compositionally biased region" description="Basic and acidic residues" evidence="1">
    <location>
        <begin position="285"/>
        <end position="299"/>
    </location>
</feature>
<dbReference type="Gene3D" id="6.10.250.3140">
    <property type="match status" value="1"/>
</dbReference>
<dbReference type="Proteomes" id="UP001162164">
    <property type="component" value="Unassembled WGS sequence"/>
</dbReference>
<reference evidence="2" key="1">
    <citation type="journal article" date="2023" name="Insect Mol. Biol.">
        <title>Genome sequencing provides insights into the evolution of gene families encoding plant cell wall-degrading enzymes in longhorned beetles.</title>
        <authorList>
            <person name="Shin N.R."/>
            <person name="Okamura Y."/>
            <person name="Kirsch R."/>
            <person name="Pauchet Y."/>
        </authorList>
    </citation>
    <scope>NUCLEOTIDE SEQUENCE</scope>
    <source>
        <strain evidence="2">MMC_N1</strain>
    </source>
</reference>
<feature type="compositionally biased region" description="Basic and acidic residues" evidence="1">
    <location>
        <begin position="264"/>
        <end position="273"/>
    </location>
</feature>
<proteinExistence type="predicted"/>
<evidence type="ECO:0000313" key="2">
    <source>
        <dbReference type="EMBL" id="KAJ8976755.1"/>
    </source>
</evidence>
<name>A0ABQ9JFG0_9CUCU</name>
<organism evidence="2 3">
    <name type="scientific">Molorchus minor</name>
    <dbReference type="NCBI Taxonomy" id="1323400"/>
    <lineage>
        <taxon>Eukaryota</taxon>
        <taxon>Metazoa</taxon>
        <taxon>Ecdysozoa</taxon>
        <taxon>Arthropoda</taxon>
        <taxon>Hexapoda</taxon>
        <taxon>Insecta</taxon>
        <taxon>Pterygota</taxon>
        <taxon>Neoptera</taxon>
        <taxon>Endopterygota</taxon>
        <taxon>Coleoptera</taxon>
        <taxon>Polyphaga</taxon>
        <taxon>Cucujiformia</taxon>
        <taxon>Chrysomeloidea</taxon>
        <taxon>Cerambycidae</taxon>
        <taxon>Lamiinae</taxon>
        <taxon>Monochamini</taxon>
        <taxon>Molorchus</taxon>
    </lineage>
</organism>
<keyword evidence="3" id="KW-1185">Reference proteome</keyword>
<sequence length="454" mass="52136">MVEDFMIKSIQYSTKSVANDSDYSDLYGGGRQGAFEEYNDYRNGNDSDDDDYGAFEREQDVKKAANDLIQKQFSLRKNTQEVSQKTIEKLFSKHSRVQAATSTSTKIKGLTLATREQYLTRISDVLYANYSECQEDQTMDKRDVEDCAIEVEYSIFTSNTTMTMYRNTIAKLISNIKKCTVDKLVYESLLTFKPKPAKHETLGDLFRNISKEQLLKKASSKQALNDRVGKLNNTQSTISDFFAKSRGKTPESAVNLDEDSEDTMGDKSHKDLKSLFGDDDSEEETLSRRENSSKSKDLFEAIDTNIKRGRRKIMKERGEKVTTKKGKRTGKGKDEAATEYHENRTCVSDTEKPFEQSEKYTEADIDEELVIMQASENKIKTQNENNNRNREEHRRAEENSTRSEITEKVPEIKDIAKQNGEERRFESRDIFKVMARSISHALADKDENQIKRVC</sequence>
<comment type="caution">
    <text evidence="2">The sequence shown here is derived from an EMBL/GenBank/DDBJ whole genome shotgun (WGS) entry which is preliminary data.</text>
</comment>